<organism evidence="3 4">
    <name type="scientific">Diploptera punctata</name>
    <name type="common">Pacific beetle cockroach</name>
    <dbReference type="NCBI Taxonomy" id="6984"/>
    <lineage>
        <taxon>Eukaryota</taxon>
        <taxon>Metazoa</taxon>
        <taxon>Ecdysozoa</taxon>
        <taxon>Arthropoda</taxon>
        <taxon>Hexapoda</taxon>
        <taxon>Insecta</taxon>
        <taxon>Pterygota</taxon>
        <taxon>Neoptera</taxon>
        <taxon>Polyneoptera</taxon>
        <taxon>Dictyoptera</taxon>
        <taxon>Blattodea</taxon>
        <taxon>Blaberoidea</taxon>
        <taxon>Blaberidae</taxon>
        <taxon>Diplopterinae</taxon>
        <taxon>Diploptera</taxon>
    </lineage>
</organism>
<name>A0AAD7ZT79_DIPPU</name>
<evidence type="ECO:0000313" key="3">
    <source>
        <dbReference type="EMBL" id="KAJ9586490.1"/>
    </source>
</evidence>
<evidence type="ECO:0000259" key="2">
    <source>
        <dbReference type="Pfam" id="PF00135"/>
    </source>
</evidence>
<comment type="caution">
    <text evidence="3">The sequence shown here is derived from an EMBL/GenBank/DDBJ whole genome shotgun (WGS) entry which is preliminary data.</text>
</comment>
<protein>
    <recommendedName>
        <fullName evidence="2">Carboxylesterase type B domain-containing protein</fullName>
    </recommendedName>
</protein>
<evidence type="ECO:0000313" key="4">
    <source>
        <dbReference type="Proteomes" id="UP001233999"/>
    </source>
</evidence>
<dbReference type="AlphaFoldDB" id="A0AAD7ZT79"/>
<proteinExistence type="predicted"/>
<reference evidence="3" key="2">
    <citation type="submission" date="2023-05" db="EMBL/GenBank/DDBJ databases">
        <authorList>
            <person name="Fouks B."/>
        </authorList>
    </citation>
    <scope>NUCLEOTIDE SEQUENCE</scope>
    <source>
        <strain evidence="3">Stay&amp;Tobe</strain>
        <tissue evidence="3">Testes</tissue>
    </source>
</reference>
<gene>
    <name evidence="3" type="ORF">L9F63_019848</name>
</gene>
<dbReference type="Proteomes" id="UP001233999">
    <property type="component" value="Unassembled WGS sequence"/>
</dbReference>
<feature type="non-terminal residue" evidence="3">
    <location>
        <position position="1"/>
    </location>
</feature>
<feature type="domain" description="Carboxylesterase type B" evidence="2">
    <location>
        <begin position="23"/>
        <end position="59"/>
    </location>
</feature>
<dbReference type="EMBL" id="JASPKZ010007151">
    <property type="protein sequence ID" value="KAJ9586490.1"/>
    <property type="molecule type" value="Genomic_DNA"/>
</dbReference>
<sequence>LNYFPFYDEHIQLSTIFLSLLFKKGQLRGKVASTFRGLDYYSFQGIPYAKPPIAELRFK</sequence>
<dbReference type="Pfam" id="PF00135">
    <property type="entry name" value="COesterase"/>
    <property type="match status" value="1"/>
</dbReference>
<dbReference type="Gene3D" id="3.40.50.1820">
    <property type="entry name" value="alpha/beta hydrolase"/>
    <property type="match status" value="1"/>
</dbReference>
<keyword evidence="4" id="KW-1185">Reference proteome</keyword>
<evidence type="ECO:0000256" key="1">
    <source>
        <dbReference type="ARBA" id="ARBA00023180"/>
    </source>
</evidence>
<dbReference type="InterPro" id="IPR002018">
    <property type="entry name" value="CarbesteraseB"/>
</dbReference>
<reference evidence="3" key="1">
    <citation type="journal article" date="2023" name="IScience">
        <title>Live-bearing cockroach genome reveals convergent evolutionary mechanisms linked to viviparity in insects and beyond.</title>
        <authorList>
            <person name="Fouks B."/>
            <person name="Harrison M.C."/>
            <person name="Mikhailova A.A."/>
            <person name="Marchal E."/>
            <person name="English S."/>
            <person name="Carruthers M."/>
            <person name="Jennings E.C."/>
            <person name="Chiamaka E.L."/>
            <person name="Frigard R.A."/>
            <person name="Pippel M."/>
            <person name="Attardo G.M."/>
            <person name="Benoit J.B."/>
            <person name="Bornberg-Bauer E."/>
            <person name="Tobe S.S."/>
        </authorList>
    </citation>
    <scope>NUCLEOTIDE SEQUENCE</scope>
    <source>
        <strain evidence="3">Stay&amp;Tobe</strain>
    </source>
</reference>
<feature type="non-terminal residue" evidence="3">
    <location>
        <position position="59"/>
    </location>
</feature>
<dbReference type="InterPro" id="IPR029058">
    <property type="entry name" value="AB_hydrolase_fold"/>
</dbReference>
<keyword evidence="1" id="KW-0325">Glycoprotein</keyword>
<dbReference type="SUPFAM" id="SSF53474">
    <property type="entry name" value="alpha/beta-Hydrolases"/>
    <property type="match status" value="1"/>
</dbReference>
<accession>A0AAD7ZT79</accession>